<evidence type="ECO:0000313" key="1">
    <source>
        <dbReference type="EMBL" id="MBE1611254.1"/>
    </source>
</evidence>
<protein>
    <recommendedName>
        <fullName evidence="3">DUF1835 domain-containing protein</fullName>
    </recommendedName>
</protein>
<evidence type="ECO:0000313" key="2">
    <source>
        <dbReference type="Proteomes" id="UP000638648"/>
    </source>
</evidence>
<dbReference type="AlphaFoldDB" id="A0A927RDN7"/>
<sequence length="364" mass="39438">MTRDAAFKRRVRARMARTGESYSSARAHLDSAGAARPGADRTGQVLHLTNGDVTVGLLREAGLAEPILPWRDVLHDGPVPGGLTDAELRSVRAEFIAGSGWGSLTAVRDSFDARDEMLAAHSDARLVLWFEADLYDQLQIIQVLDQLRRRGAEPARISLVSAGEFPGIAHFGGLGQLRPDDLLRLRTDEVVLTTDALDLAARAWAAFTAADPSGLAGVAGSSSPVLRYVAEAFGRLMQEYPARSDGLSLTQRRILLSVEDGANTPSEAFAEVGRRERRPYLGDTSCFAIIEGLASARRPLLTWLDDAPLPSRGLRLTAAGREVLAGHSDHVAEGGIDRWIGGVHLTGSRPPWRYDERRERLVAA</sequence>
<keyword evidence="2" id="KW-1185">Reference proteome</keyword>
<evidence type="ECO:0008006" key="3">
    <source>
        <dbReference type="Google" id="ProtNLM"/>
    </source>
</evidence>
<reference evidence="1" key="1">
    <citation type="submission" date="2020-10" db="EMBL/GenBank/DDBJ databases">
        <title>Sequencing the genomes of 1000 actinobacteria strains.</title>
        <authorList>
            <person name="Klenk H.-P."/>
        </authorList>
    </citation>
    <scope>NUCLEOTIDE SEQUENCE</scope>
    <source>
        <strain evidence="1">DSM 45354</strain>
    </source>
</reference>
<dbReference type="EMBL" id="JADBEM010000001">
    <property type="protein sequence ID" value="MBE1611254.1"/>
    <property type="molecule type" value="Genomic_DNA"/>
</dbReference>
<dbReference type="RefSeq" id="WP_192754498.1">
    <property type="nucleotide sequence ID" value="NZ_BAABJL010000042.1"/>
</dbReference>
<comment type="caution">
    <text evidence="1">The sequence shown here is derived from an EMBL/GenBank/DDBJ whole genome shotgun (WGS) entry which is preliminary data.</text>
</comment>
<dbReference type="Proteomes" id="UP000638648">
    <property type="component" value="Unassembled WGS sequence"/>
</dbReference>
<gene>
    <name evidence="1" type="ORF">HEB94_008102</name>
</gene>
<organism evidence="1 2">
    <name type="scientific">Actinopolymorpha pittospori</name>
    <dbReference type="NCBI Taxonomy" id="648752"/>
    <lineage>
        <taxon>Bacteria</taxon>
        <taxon>Bacillati</taxon>
        <taxon>Actinomycetota</taxon>
        <taxon>Actinomycetes</taxon>
        <taxon>Propionibacteriales</taxon>
        <taxon>Actinopolymorphaceae</taxon>
        <taxon>Actinopolymorpha</taxon>
    </lineage>
</organism>
<name>A0A927RDN7_9ACTN</name>
<accession>A0A927RDN7</accession>
<proteinExistence type="predicted"/>